<sequence length="77" mass="8847">MPSPRRSSFAYSGSEECRMVFMANGHDKRKNALQSTLGYNAMVHAWVHLFDKRWDHDECRRFECGAFCTLGGFPMVA</sequence>
<gene>
    <name evidence="1" type="ORF">MUK42_15237</name>
</gene>
<dbReference type="Proteomes" id="UP001055439">
    <property type="component" value="Chromosome 8"/>
</dbReference>
<protein>
    <submittedName>
        <fullName evidence="1">Kelch motif</fullName>
    </submittedName>
</protein>
<accession>A0A9E7HIC4</accession>
<dbReference type="EMBL" id="CP097510">
    <property type="protein sequence ID" value="URE30507.1"/>
    <property type="molecule type" value="Genomic_DNA"/>
</dbReference>
<keyword evidence="2" id="KW-1185">Reference proteome</keyword>
<evidence type="ECO:0000313" key="2">
    <source>
        <dbReference type="Proteomes" id="UP001055439"/>
    </source>
</evidence>
<name>A0A9E7HIC4_9LILI</name>
<evidence type="ECO:0000313" key="1">
    <source>
        <dbReference type="EMBL" id="URE30507.1"/>
    </source>
</evidence>
<organism evidence="1 2">
    <name type="scientific">Musa troglodytarum</name>
    <name type="common">fe'i banana</name>
    <dbReference type="NCBI Taxonomy" id="320322"/>
    <lineage>
        <taxon>Eukaryota</taxon>
        <taxon>Viridiplantae</taxon>
        <taxon>Streptophyta</taxon>
        <taxon>Embryophyta</taxon>
        <taxon>Tracheophyta</taxon>
        <taxon>Spermatophyta</taxon>
        <taxon>Magnoliopsida</taxon>
        <taxon>Liliopsida</taxon>
        <taxon>Zingiberales</taxon>
        <taxon>Musaceae</taxon>
        <taxon>Musa</taxon>
    </lineage>
</organism>
<proteinExistence type="predicted"/>
<dbReference type="AlphaFoldDB" id="A0A9E7HIC4"/>
<reference evidence="1" key="1">
    <citation type="submission" date="2022-05" db="EMBL/GenBank/DDBJ databases">
        <title>The Musa troglodytarum L. genome provides insights into the mechanism of non-climacteric behaviour and enrichment of carotenoids.</title>
        <authorList>
            <person name="Wang J."/>
        </authorList>
    </citation>
    <scope>NUCLEOTIDE SEQUENCE</scope>
    <source>
        <tissue evidence="1">Leaf</tissue>
    </source>
</reference>